<dbReference type="InterPro" id="IPR051414">
    <property type="entry name" value="Adenylate-forming_Reductase"/>
</dbReference>
<keyword evidence="5" id="KW-1185">Reference proteome</keyword>
<keyword evidence="2" id="KW-0597">Phosphoprotein</keyword>
<dbReference type="InterPro" id="IPR000873">
    <property type="entry name" value="AMP-dep_synth/lig_dom"/>
</dbReference>
<dbReference type="Pfam" id="PF00501">
    <property type="entry name" value="AMP-binding"/>
    <property type="match status" value="1"/>
</dbReference>
<dbReference type="AlphaFoldDB" id="A0A6A6W6D6"/>
<dbReference type="PROSITE" id="PS00455">
    <property type="entry name" value="AMP_BINDING"/>
    <property type="match status" value="1"/>
</dbReference>
<dbReference type="PANTHER" id="PTHR43439">
    <property type="entry name" value="PHENYLACETATE-COENZYME A LIGASE"/>
    <property type="match status" value="1"/>
</dbReference>
<evidence type="ECO:0000313" key="5">
    <source>
        <dbReference type="Proteomes" id="UP000799437"/>
    </source>
</evidence>
<gene>
    <name evidence="4" type="ORF">EJ05DRAFT_492777</name>
</gene>
<sequence length="567" mass="63186">MPSLQFTEGSARPPSPRAQNKQLLVNVVDGLANYRPDTVWAKIPRNDQTFQDGFQKVTYSKLANAVNGLAMWLEKRFGKSLNFETLAYVGPWDIRYIITILAAVKAGYKMVFPSAAYPAAGLSQLLKRLECRKFLVASADFPLASSLSEFMQLDIHEIPSLMSLLETVVEHYPYEKTFQSARGEPLVVIHTSGTTGPPKPITLTHDWAAAWIQRNQSSVPDGHSSRERFTHGIELCVVAPPNLSSSLFPNFFGALANQITVLFPLPTSPLNIDTVMELVRRNDPSMIIAPPFILDNIATNPSLLEEVAAKVTTIGFGGGPISKTSGNILARRFRLMGMYGTSDIGVLHKISPAGPWDAGAWNSKSIPRIILIDPFLITTGIMFHPGEGLDFRKVPNEEVFEAVVVRNRDPEDEQAVFKLFPELQEFSTRDTFMPDPEREGFWMYQGRIDDILILSTGDTVNPLEFEDRVSAHSLVAAVSMVGTQRPYTALLVELEAAACEDLATSIDQVWETINDCNNLFPPQIKIERHHVVFVPQGKHLPKSPKGYVQRKMAMEQFKDEIEKVYTV</sequence>
<accession>A0A6A6W6D6</accession>
<proteinExistence type="predicted"/>
<name>A0A6A6W6D6_9PEZI</name>
<dbReference type="Pfam" id="PF23562">
    <property type="entry name" value="AMP-binding_C_3"/>
    <property type="match status" value="1"/>
</dbReference>
<feature type="domain" description="AMP-dependent synthetase/ligase" evidence="3">
    <location>
        <begin position="46"/>
        <end position="350"/>
    </location>
</feature>
<dbReference type="InterPro" id="IPR020845">
    <property type="entry name" value="AMP-binding_CS"/>
</dbReference>
<protein>
    <submittedName>
        <fullName evidence="4">Acetyl-CoA synthetase-like protein</fullName>
    </submittedName>
</protein>
<evidence type="ECO:0000259" key="3">
    <source>
        <dbReference type="Pfam" id="PF00501"/>
    </source>
</evidence>
<dbReference type="SUPFAM" id="SSF56801">
    <property type="entry name" value="Acetyl-CoA synthetase-like"/>
    <property type="match status" value="1"/>
</dbReference>
<evidence type="ECO:0000256" key="1">
    <source>
        <dbReference type="ARBA" id="ARBA00022450"/>
    </source>
</evidence>
<dbReference type="PANTHER" id="PTHR43439:SF2">
    <property type="entry name" value="ENZYME, PUTATIVE (JCVI)-RELATED"/>
    <property type="match status" value="1"/>
</dbReference>
<dbReference type="InterPro" id="IPR042099">
    <property type="entry name" value="ANL_N_sf"/>
</dbReference>
<dbReference type="RefSeq" id="XP_033600929.1">
    <property type="nucleotide sequence ID" value="XM_033746057.1"/>
</dbReference>
<organism evidence="4 5">
    <name type="scientific">Pseudovirgaria hyperparasitica</name>
    <dbReference type="NCBI Taxonomy" id="470096"/>
    <lineage>
        <taxon>Eukaryota</taxon>
        <taxon>Fungi</taxon>
        <taxon>Dikarya</taxon>
        <taxon>Ascomycota</taxon>
        <taxon>Pezizomycotina</taxon>
        <taxon>Dothideomycetes</taxon>
        <taxon>Dothideomycetes incertae sedis</taxon>
        <taxon>Acrospermales</taxon>
        <taxon>Acrospermaceae</taxon>
        <taxon>Pseudovirgaria</taxon>
    </lineage>
</organism>
<dbReference type="EMBL" id="ML996571">
    <property type="protein sequence ID" value="KAF2758478.1"/>
    <property type="molecule type" value="Genomic_DNA"/>
</dbReference>
<dbReference type="OrthoDB" id="429813at2759"/>
<evidence type="ECO:0000256" key="2">
    <source>
        <dbReference type="ARBA" id="ARBA00022553"/>
    </source>
</evidence>
<dbReference type="GeneID" id="54487111"/>
<dbReference type="Proteomes" id="UP000799437">
    <property type="component" value="Unassembled WGS sequence"/>
</dbReference>
<reference evidence="4" key="1">
    <citation type="journal article" date="2020" name="Stud. Mycol.">
        <title>101 Dothideomycetes genomes: a test case for predicting lifestyles and emergence of pathogens.</title>
        <authorList>
            <person name="Haridas S."/>
            <person name="Albert R."/>
            <person name="Binder M."/>
            <person name="Bloem J."/>
            <person name="Labutti K."/>
            <person name="Salamov A."/>
            <person name="Andreopoulos B."/>
            <person name="Baker S."/>
            <person name="Barry K."/>
            <person name="Bills G."/>
            <person name="Bluhm B."/>
            <person name="Cannon C."/>
            <person name="Castanera R."/>
            <person name="Culley D."/>
            <person name="Daum C."/>
            <person name="Ezra D."/>
            <person name="Gonzalez J."/>
            <person name="Henrissat B."/>
            <person name="Kuo A."/>
            <person name="Liang C."/>
            <person name="Lipzen A."/>
            <person name="Lutzoni F."/>
            <person name="Magnuson J."/>
            <person name="Mondo S."/>
            <person name="Nolan M."/>
            <person name="Ohm R."/>
            <person name="Pangilinan J."/>
            <person name="Park H.-J."/>
            <person name="Ramirez L."/>
            <person name="Alfaro M."/>
            <person name="Sun H."/>
            <person name="Tritt A."/>
            <person name="Yoshinaga Y."/>
            <person name="Zwiers L.-H."/>
            <person name="Turgeon B."/>
            <person name="Goodwin S."/>
            <person name="Spatafora J."/>
            <person name="Crous P."/>
            <person name="Grigoriev I."/>
        </authorList>
    </citation>
    <scope>NUCLEOTIDE SEQUENCE</scope>
    <source>
        <strain evidence="4">CBS 121739</strain>
    </source>
</reference>
<evidence type="ECO:0000313" key="4">
    <source>
        <dbReference type="EMBL" id="KAF2758478.1"/>
    </source>
</evidence>
<dbReference type="Gene3D" id="3.40.50.12780">
    <property type="entry name" value="N-terminal domain of ligase-like"/>
    <property type="match status" value="1"/>
</dbReference>
<keyword evidence="1" id="KW-0596">Phosphopantetheine</keyword>